<dbReference type="GO" id="GO:0022857">
    <property type="term" value="F:transmembrane transporter activity"/>
    <property type="evidence" value="ECO:0007669"/>
    <property type="project" value="InterPro"/>
</dbReference>
<dbReference type="SUPFAM" id="SSF103473">
    <property type="entry name" value="MFS general substrate transporter"/>
    <property type="match status" value="1"/>
</dbReference>
<comment type="subcellular location">
    <subcellularLocation>
        <location evidence="1">Cell membrane</location>
        <topology evidence="1">Multi-pass membrane protein</topology>
    </subcellularLocation>
</comment>
<evidence type="ECO:0000313" key="9">
    <source>
        <dbReference type="Proteomes" id="UP000319432"/>
    </source>
</evidence>
<sequence>MAWVTVVFLFVFYLINYLDKSIAGYSAAQIMQEMALSPTQWGLVGSSFFWFFAIAGVIGAGLSDKIGTKKVITIMAICWTVVQFGSLVITSLPVLIVARILLGIGEGPTWPVIVSHLSKWFPEERRGFIFALLTFGASIGSSSFTPVLVSSIEHWGWRWAWAALGTVSLVWVILWLLGGSDRPDSKGVSATHLSTKSQSVQLHSNKSVSKSSSLNWSDVCHTLTSKDFLFPFLLYFAQMWGVTFVLVWLPTYLVKVLKLSSNQMSTSIAIIGITAGLITLLTCMLADRLFKKTRLVRKSYVVVGGIAVMTGGILFSLVPLFQSTAILITLFCFGLGLTTTAGSLASVIGSTLLPERTGLIMGVMSGLVTLAGMISPLVTGAIVQAAGANLTAGFNQALLLNAFIYVASGCLFLLFVKRKEQVKPSYTTDLEGVQS</sequence>
<feature type="domain" description="Major facilitator superfamily (MFS) profile" evidence="7">
    <location>
        <begin position="5"/>
        <end position="420"/>
    </location>
</feature>
<feature type="transmembrane region" description="Helical" evidence="6">
    <location>
        <begin position="71"/>
        <end position="90"/>
    </location>
</feature>
<keyword evidence="3 6" id="KW-0812">Transmembrane</keyword>
<evidence type="ECO:0000256" key="1">
    <source>
        <dbReference type="ARBA" id="ARBA00004651"/>
    </source>
</evidence>
<evidence type="ECO:0000256" key="3">
    <source>
        <dbReference type="ARBA" id="ARBA00022692"/>
    </source>
</evidence>
<dbReference type="InterPro" id="IPR036259">
    <property type="entry name" value="MFS_trans_sf"/>
</dbReference>
<evidence type="ECO:0000256" key="2">
    <source>
        <dbReference type="ARBA" id="ARBA00022448"/>
    </source>
</evidence>
<evidence type="ECO:0000256" key="6">
    <source>
        <dbReference type="SAM" id="Phobius"/>
    </source>
</evidence>
<dbReference type="PANTHER" id="PTHR11662">
    <property type="entry name" value="SOLUTE CARRIER FAMILY 17"/>
    <property type="match status" value="1"/>
</dbReference>
<keyword evidence="2" id="KW-0813">Transport</keyword>
<keyword evidence="5 6" id="KW-0472">Membrane</keyword>
<feature type="transmembrane region" description="Helical" evidence="6">
    <location>
        <begin position="359"/>
        <end position="386"/>
    </location>
</feature>
<evidence type="ECO:0000259" key="7">
    <source>
        <dbReference type="PROSITE" id="PS50850"/>
    </source>
</evidence>
<reference evidence="8 9" key="1">
    <citation type="submission" date="2018-11" db="EMBL/GenBank/DDBJ databases">
        <title>Phylogenetic determinants of toxin gene distribution in genomes of Brevibacillus laterosporus.</title>
        <authorList>
            <person name="Glare T.R."/>
            <person name="Durrant A."/>
            <person name="Berry C."/>
            <person name="Palma L."/>
            <person name="Ormskirk M."/>
            <person name="Cox M.O."/>
        </authorList>
    </citation>
    <scope>NUCLEOTIDE SEQUENCE [LARGE SCALE GENOMIC DNA]</scope>
    <source>
        <strain evidence="8 9">1821L</strain>
    </source>
</reference>
<evidence type="ECO:0000256" key="4">
    <source>
        <dbReference type="ARBA" id="ARBA00022989"/>
    </source>
</evidence>
<dbReference type="PROSITE" id="PS50850">
    <property type="entry name" value="MFS"/>
    <property type="match status" value="1"/>
</dbReference>
<evidence type="ECO:0000256" key="5">
    <source>
        <dbReference type="ARBA" id="ARBA00023136"/>
    </source>
</evidence>
<feature type="transmembrane region" description="Helical" evidence="6">
    <location>
        <begin position="324"/>
        <end position="347"/>
    </location>
</feature>
<proteinExistence type="predicted"/>
<feature type="transmembrane region" description="Helical" evidence="6">
    <location>
        <begin position="266"/>
        <end position="287"/>
    </location>
</feature>
<dbReference type="Pfam" id="PF07690">
    <property type="entry name" value="MFS_1"/>
    <property type="match status" value="1"/>
</dbReference>
<dbReference type="Gene3D" id="1.20.1250.20">
    <property type="entry name" value="MFS general substrate transporter like domains"/>
    <property type="match status" value="2"/>
</dbReference>
<accession>A0A518VEJ5</accession>
<feature type="transmembrane region" description="Helical" evidence="6">
    <location>
        <begin position="159"/>
        <end position="177"/>
    </location>
</feature>
<dbReference type="Proteomes" id="UP000319432">
    <property type="component" value="Chromosome"/>
</dbReference>
<name>A0A518VEJ5_BRELA</name>
<dbReference type="OrthoDB" id="9773404at2"/>
<gene>
    <name evidence="8" type="ORF">EEL30_25640</name>
</gene>
<dbReference type="PANTHER" id="PTHR11662:SF450">
    <property type="entry name" value="BLR1003 PROTEIN"/>
    <property type="match status" value="1"/>
</dbReference>
<keyword evidence="9" id="KW-1185">Reference proteome</keyword>
<feature type="transmembrane region" description="Helical" evidence="6">
    <location>
        <begin position="398"/>
        <end position="416"/>
    </location>
</feature>
<keyword evidence="4 6" id="KW-1133">Transmembrane helix</keyword>
<organism evidence="8 9">
    <name type="scientific">Brevibacillus laterosporus</name>
    <name type="common">Bacillus laterosporus</name>
    <dbReference type="NCBI Taxonomy" id="1465"/>
    <lineage>
        <taxon>Bacteria</taxon>
        <taxon>Bacillati</taxon>
        <taxon>Bacillota</taxon>
        <taxon>Bacilli</taxon>
        <taxon>Bacillales</taxon>
        <taxon>Paenibacillaceae</taxon>
        <taxon>Brevibacillus</taxon>
    </lineage>
</organism>
<feature type="transmembrane region" description="Helical" evidence="6">
    <location>
        <begin position="127"/>
        <end position="147"/>
    </location>
</feature>
<dbReference type="InterPro" id="IPR011701">
    <property type="entry name" value="MFS"/>
</dbReference>
<evidence type="ECO:0000313" key="8">
    <source>
        <dbReference type="EMBL" id="QDX95369.1"/>
    </source>
</evidence>
<dbReference type="InterPro" id="IPR020846">
    <property type="entry name" value="MFS_dom"/>
</dbReference>
<feature type="transmembrane region" description="Helical" evidence="6">
    <location>
        <begin position="40"/>
        <end position="59"/>
    </location>
</feature>
<dbReference type="InterPro" id="IPR050382">
    <property type="entry name" value="MFS_Na/Anion_cotransporter"/>
</dbReference>
<dbReference type="AlphaFoldDB" id="A0A518VEJ5"/>
<dbReference type="GO" id="GO:0005886">
    <property type="term" value="C:plasma membrane"/>
    <property type="evidence" value="ECO:0007669"/>
    <property type="project" value="UniProtKB-SubCell"/>
</dbReference>
<dbReference type="EMBL" id="CP033464">
    <property type="protein sequence ID" value="QDX95369.1"/>
    <property type="molecule type" value="Genomic_DNA"/>
</dbReference>
<feature type="transmembrane region" description="Helical" evidence="6">
    <location>
        <begin position="232"/>
        <end position="254"/>
    </location>
</feature>
<protein>
    <submittedName>
        <fullName evidence="8">MFS transporter</fullName>
    </submittedName>
</protein>
<feature type="transmembrane region" description="Helical" evidence="6">
    <location>
        <begin position="299"/>
        <end position="318"/>
    </location>
</feature>